<dbReference type="Pfam" id="PF00077">
    <property type="entry name" value="RVP"/>
    <property type="match status" value="1"/>
</dbReference>
<gene>
    <name evidence="5" type="ORF">mRhiFer1_007854</name>
</gene>
<dbReference type="InterPro" id="IPR051320">
    <property type="entry name" value="Viral_Replic_Matur_Polypro"/>
</dbReference>
<feature type="domain" description="Peptidase A2" evidence="3">
    <location>
        <begin position="1"/>
        <end position="73"/>
    </location>
</feature>
<dbReference type="PANTHER" id="PTHR33064:SF29">
    <property type="entry name" value="PEPTIDASE A2 DOMAIN-CONTAINING PROTEIN-RELATED"/>
    <property type="match status" value="1"/>
</dbReference>
<dbReference type="InterPro" id="IPR043502">
    <property type="entry name" value="DNA/RNA_pol_sf"/>
</dbReference>
<dbReference type="SUPFAM" id="SSF50630">
    <property type="entry name" value="Acid proteases"/>
    <property type="match status" value="1"/>
</dbReference>
<dbReference type="InterPro" id="IPR000477">
    <property type="entry name" value="RT_dom"/>
</dbReference>
<dbReference type="Gene3D" id="3.10.10.10">
    <property type="entry name" value="HIV Type 1 Reverse Transcriptase, subunit A, domain 1"/>
    <property type="match status" value="1"/>
</dbReference>
<dbReference type="PROSITE" id="PS50878">
    <property type="entry name" value="RT_POL"/>
    <property type="match status" value="1"/>
</dbReference>
<dbReference type="EMBL" id="JACAGC010000001">
    <property type="protein sequence ID" value="KAF6390279.1"/>
    <property type="molecule type" value="Genomic_DNA"/>
</dbReference>
<reference evidence="5 6" key="1">
    <citation type="journal article" date="2020" name="Nature">
        <title>Six reference-quality genomes reveal evolution of bat adaptations.</title>
        <authorList>
            <person name="Jebb D."/>
            <person name="Huang Z."/>
            <person name="Pippel M."/>
            <person name="Hughes G.M."/>
            <person name="Lavrichenko K."/>
            <person name="Devanna P."/>
            <person name="Winkler S."/>
            <person name="Jermiin L.S."/>
            <person name="Skirmuntt E.C."/>
            <person name="Katzourakis A."/>
            <person name="Burkitt-Gray L."/>
            <person name="Ray D.A."/>
            <person name="Sullivan K.A.M."/>
            <person name="Roscito J.G."/>
            <person name="Kirilenko B.M."/>
            <person name="Davalos L.M."/>
            <person name="Corthals A.P."/>
            <person name="Power M.L."/>
            <person name="Jones G."/>
            <person name="Ransome R.D."/>
            <person name="Dechmann D.K.N."/>
            <person name="Locatelli A.G."/>
            <person name="Puechmaille S.J."/>
            <person name="Fedrigo O."/>
            <person name="Jarvis E.D."/>
            <person name="Hiller M."/>
            <person name="Vernes S.C."/>
            <person name="Myers E.W."/>
            <person name="Teeling E.C."/>
        </authorList>
    </citation>
    <scope>NUCLEOTIDE SEQUENCE [LARGE SCALE GENOMIC DNA]</scope>
    <source>
        <strain evidence="5">MRhiFer1</strain>
        <tissue evidence="5">Lung</tissue>
    </source>
</reference>
<dbReference type="GO" id="GO:0006508">
    <property type="term" value="P:proteolysis"/>
    <property type="evidence" value="ECO:0007669"/>
    <property type="project" value="InterPro"/>
</dbReference>
<organism evidence="5 6">
    <name type="scientific">Rhinolophus ferrumequinum</name>
    <name type="common">Greater horseshoe bat</name>
    <dbReference type="NCBI Taxonomy" id="59479"/>
    <lineage>
        <taxon>Eukaryota</taxon>
        <taxon>Metazoa</taxon>
        <taxon>Chordata</taxon>
        <taxon>Craniata</taxon>
        <taxon>Vertebrata</taxon>
        <taxon>Euteleostomi</taxon>
        <taxon>Mammalia</taxon>
        <taxon>Eutheria</taxon>
        <taxon>Laurasiatheria</taxon>
        <taxon>Chiroptera</taxon>
        <taxon>Yinpterochiroptera</taxon>
        <taxon>Rhinolophoidea</taxon>
        <taxon>Rhinolophidae</taxon>
        <taxon>Rhinolophinae</taxon>
        <taxon>Rhinolophus</taxon>
    </lineage>
</organism>
<accession>A0A7J8AVH8</accession>
<dbReference type="InterPro" id="IPR021109">
    <property type="entry name" value="Peptidase_aspartic_dom_sf"/>
</dbReference>
<dbReference type="InterPro" id="IPR001995">
    <property type="entry name" value="Peptidase_A2_cat"/>
</dbReference>
<protein>
    <recommendedName>
        <fullName evidence="7">Peptidase A2 domain-containing protein</fullName>
    </recommendedName>
</protein>
<evidence type="ECO:0000259" key="4">
    <source>
        <dbReference type="PROSITE" id="PS50878"/>
    </source>
</evidence>
<evidence type="ECO:0000313" key="6">
    <source>
        <dbReference type="Proteomes" id="UP000585614"/>
    </source>
</evidence>
<sequence length="307" mass="34225">MTFMVDTGREHSVVTPPVAPLGDHRITIIGATSDQAKSLPFCQARTCKLGGHTVFHEFLYLPDCPIPLLGRDLLTKLGVQISFKPSGQPTMSLQPLSEGLILSITTPREEEWRLYGIGSVEQNPEAYSIDFPEVWAEDNPPGLAKHEAPVLVELRPGAQPQQLCQYPISREARAGIQEHLARLRASGILVECQLPWNTPLLPVRKSNGEYRPVQDLRAVNQATVSLHPIVPNPYTLLSQLHPEARWFTCLDLKDAFFCIPLATQSQSLFAFEWTEPDTSQQLQLTWTWLPQGFKNSPTLFGKALASD</sequence>
<evidence type="ECO:0000256" key="1">
    <source>
        <dbReference type="ARBA" id="ARBA00010879"/>
    </source>
</evidence>
<evidence type="ECO:0008006" key="7">
    <source>
        <dbReference type="Google" id="ProtNLM"/>
    </source>
</evidence>
<dbReference type="AlphaFoldDB" id="A0A7J8AVH8"/>
<dbReference type="PROSITE" id="PS50175">
    <property type="entry name" value="ASP_PROT_RETROV"/>
    <property type="match status" value="1"/>
</dbReference>
<dbReference type="SUPFAM" id="SSF56672">
    <property type="entry name" value="DNA/RNA polymerases"/>
    <property type="match status" value="1"/>
</dbReference>
<evidence type="ECO:0000313" key="5">
    <source>
        <dbReference type="EMBL" id="KAF6390279.1"/>
    </source>
</evidence>
<dbReference type="Gene3D" id="2.40.70.10">
    <property type="entry name" value="Acid Proteases"/>
    <property type="match status" value="1"/>
</dbReference>
<comment type="caution">
    <text evidence="5">The sequence shown here is derived from an EMBL/GenBank/DDBJ whole genome shotgun (WGS) entry which is preliminary data.</text>
</comment>
<dbReference type="GO" id="GO:0004190">
    <property type="term" value="F:aspartic-type endopeptidase activity"/>
    <property type="evidence" value="ECO:0007669"/>
    <property type="project" value="InterPro"/>
</dbReference>
<keyword evidence="2" id="KW-0378">Hydrolase</keyword>
<name>A0A7J8AVH8_RHIFE</name>
<evidence type="ECO:0000256" key="2">
    <source>
        <dbReference type="ARBA" id="ARBA00022801"/>
    </source>
</evidence>
<comment type="similarity">
    <text evidence="1">Belongs to the beta type-B retroviral polymerase family. HERV class-II K(HML-2) pol subfamily.</text>
</comment>
<proteinExistence type="inferred from homology"/>
<evidence type="ECO:0000259" key="3">
    <source>
        <dbReference type="PROSITE" id="PS50175"/>
    </source>
</evidence>
<feature type="domain" description="Reverse transcriptase" evidence="4">
    <location>
        <begin position="182"/>
        <end position="307"/>
    </location>
</feature>
<dbReference type="Proteomes" id="UP000585614">
    <property type="component" value="Unassembled WGS sequence"/>
</dbReference>
<dbReference type="PANTHER" id="PTHR33064">
    <property type="entry name" value="POL PROTEIN"/>
    <property type="match status" value="1"/>
</dbReference>
<dbReference type="InterPro" id="IPR043128">
    <property type="entry name" value="Rev_trsase/Diguanyl_cyclase"/>
</dbReference>
<dbReference type="InterPro" id="IPR018061">
    <property type="entry name" value="Retropepsins"/>
</dbReference>
<dbReference type="Gene3D" id="3.30.70.270">
    <property type="match status" value="1"/>
</dbReference>
<dbReference type="Pfam" id="PF00078">
    <property type="entry name" value="RVT_1"/>
    <property type="match status" value="1"/>
</dbReference>